<dbReference type="SUPFAM" id="SSF53850">
    <property type="entry name" value="Periplasmic binding protein-like II"/>
    <property type="match status" value="1"/>
</dbReference>
<evidence type="ECO:0000256" key="2">
    <source>
        <dbReference type="ARBA" id="ARBA00023015"/>
    </source>
</evidence>
<dbReference type="InterPro" id="IPR000847">
    <property type="entry name" value="LysR_HTH_N"/>
</dbReference>
<dbReference type="EMBL" id="NBXB01000034">
    <property type="protein sequence ID" value="RFA13689.1"/>
    <property type="molecule type" value="Genomic_DNA"/>
</dbReference>
<evidence type="ECO:0000313" key="7">
    <source>
        <dbReference type="Proteomes" id="UP000256541"/>
    </source>
</evidence>
<name>A0A3E0VW30_9MICO</name>
<dbReference type="Pfam" id="PF03466">
    <property type="entry name" value="LysR_substrate"/>
    <property type="match status" value="2"/>
</dbReference>
<keyword evidence="2" id="KW-0805">Transcription regulation</keyword>
<protein>
    <submittedName>
        <fullName evidence="6">LysR family transcriptional regulator</fullName>
    </submittedName>
</protein>
<dbReference type="PANTHER" id="PTHR30346">
    <property type="entry name" value="TRANSCRIPTIONAL DUAL REGULATOR HCAR-RELATED"/>
    <property type="match status" value="1"/>
</dbReference>
<dbReference type="Proteomes" id="UP000256541">
    <property type="component" value="Unassembled WGS sequence"/>
</dbReference>
<organism evidence="6 7">
    <name type="scientific">Subtercola boreus</name>
    <dbReference type="NCBI Taxonomy" id="120213"/>
    <lineage>
        <taxon>Bacteria</taxon>
        <taxon>Bacillati</taxon>
        <taxon>Actinomycetota</taxon>
        <taxon>Actinomycetes</taxon>
        <taxon>Micrococcales</taxon>
        <taxon>Microbacteriaceae</taxon>
        <taxon>Subtercola</taxon>
    </lineage>
</organism>
<accession>A0A3E0VW30</accession>
<dbReference type="RefSeq" id="WP_116412251.1">
    <property type="nucleotide sequence ID" value="NZ_NBXB01000034.1"/>
</dbReference>
<dbReference type="InterPro" id="IPR036388">
    <property type="entry name" value="WH-like_DNA-bd_sf"/>
</dbReference>
<keyword evidence="3" id="KW-0238">DNA-binding</keyword>
<dbReference type="PROSITE" id="PS50931">
    <property type="entry name" value="HTH_LYSR"/>
    <property type="match status" value="1"/>
</dbReference>
<gene>
    <name evidence="6" type="ORF">B7R22_12870</name>
</gene>
<evidence type="ECO:0000256" key="1">
    <source>
        <dbReference type="ARBA" id="ARBA00009437"/>
    </source>
</evidence>
<dbReference type="GO" id="GO:0003677">
    <property type="term" value="F:DNA binding"/>
    <property type="evidence" value="ECO:0007669"/>
    <property type="project" value="UniProtKB-KW"/>
</dbReference>
<dbReference type="PANTHER" id="PTHR30346:SF29">
    <property type="entry name" value="LYSR SUBSTRATE-BINDING"/>
    <property type="match status" value="1"/>
</dbReference>
<feature type="domain" description="HTH lysR-type" evidence="5">
    <location>
        <begin position="2"/>
        <end position="59"/>
    </location>
</feature>
<keyword evidence="4" id="KW-0804">Transcription</keyword>
<comment type="similarity">
    <text evidence="1">Belongs to the LysR transcriptional regulatory family.</text>
</comment>
<dbReference type="AlphaFoldDB" id="A0A3E0VW30"/>
<evidence type="ECO:0000256" key="4">
    <source>
        <dbReference type="ARBA" id="ARBA00023163"/>
    </source>
</evidence>
<comment type="caution">
    <text evidence="6">The sequence shown here is derived from an EMBL/GenBank/DDBJ whole genome shotgun (WGS) entry which is preliminary data.</text>
</comment>
<evidence type="ECO:0000259" key="5">
    <source>
        <dbReference type="PROSITE" id="PS50931"/>
    </source>
</evidence>
<proteinExistence type="inferred from homology"/>
<dbReference type="GO" id="GO:0032993">
    <property type="term" value="C:protein-DNA complex"/>
    <property type="evidence" value="ECO:0007669"/>
    <property type="project" value="TreeGrafter"/>
</dbReference>
<dbReference type="Pfam" id="PF00126">
    <property type="entry name" value="HTH_1"/>
    <property type="match status" value="1"/>
</dbReference>
<dbReference type="Gene3D" id="1.10.10.10">
    <property type="entry name" value="Winged helix-like DNA-binding domain superfamily/Winged helix DNA-binding domain"/>
    <property type="match status" value="1"/>
</dbReference>
<dbReference type="InterPro" id="IPR036390">
    <property type="entry name" value="WH_DNA-bd_sf"/>
</dbReference>
<evidence type="ECO:0000256" key="3">
    <source>
        <dbReference type="ARBA" id="ARBA00023125"/>
    </source>
</evidence>
<dbReference type="OrthoDB" id="3673085at2"/>
<dbReference type="InterPro" id="IPR005119">
    <property type="entry name" value="LysR_subst-bd"/>
</dbReference>
<dbReference type="Gene3D" id="3.40.190.10">
    <property type="entry name" value="Periplasmic binding protein-like II"/>
    <property type="match status" value="2"/>
</dbReference>
<sequence>MLDVRRLRLLRELKLRGTLAGVALALNQSPSSVSQQLAQLEAEVGVELLRKSGRRVQLTAQAEILVEHTAAVLERLELAEADLDASLHQATGVVRIAVFQSAALALMPAALSLLASEHPRLRVEMTQREPETALYETWARDFDLVIAEQYPGHAAPHHPELDRLNLTTDALRLAVPGAPAVAAAATFAEPAPFADPAAFADPATFAEPATPGGHDFWRITSLEEATGAAWVMEPRGAASRHWAEQACRQAGFEPDVRFETADLQAQMRLVESGNAIALMPDLVWTDRGTTARLIDLPSAPRRSVFTSVRRASAARPGILACREVLARVAAAPSTGPPLP</sequence>
<dbReference type="SUPFAM" id="SSF46785">
    <property type="entry name" value="Winged helix' DNA-binding domain"/>
    <property type="match status" value="1"/>
</dbReference>
<reference evidence="6 7" key="1">
    <citation type="submission" date="2017-04" db="EMBL/GenBank/DDBJ databases">
        <title>Comparative genome analysis of Subtercola boreus.</title>
        <authorList>
            <person name="Cho Y.-J."/>
            <person name="Cho A."/>
            <person name="Kim O.-S."/>
            <person name="Lee J.-I."/>
        </authorList>
    </citation>
    <scope>NUCLEOTIDE SEQUENCE [LARGE SCALE GENOMIC DNA]</scope>
    <source>
        <strain evidence="6 7">P27479</strain>
    </source>
</reference>
<evidence type="ECO:0000313" key="6">
    <source>
        <dbReference type="EMBL" id="RFA13689.1"/>
    </source>
</evidence>
<dbReference type="GO" id="GO:0003700">
    <property type="term" value="F:DNA-binding transcription factor activity"/>
    <property type="evidence" value="ECO:0007669"/>
    <property type="project" value="InterPro"/>
</dbReference>